<sequence length="657" mass="71694">MNKRRQLGKRIVSLTLATVLLLFTVVPANAATTGALNSDAAAINSDGNINSDGAINSDGNARMRTFSVRGRSMIASSKAKNMSKGWHSIGGYRYYFYKTGKYYKDEIKSISGKKYCFDKSGHLLYGVNKYDGSHYYSDSKGVIRESAGFVTSDGYRYYVTKGGKIMTGRTFKVSGKTYKAYGNGKLGTGVFKYGTVAHFYADKNGVVRTKAGFISWNGYRYYITKNAGRLECGRTFKVKGKTYKAYSTGKLGTGVFKYGTTARFYADKYGVVKTTAGFVECLGNRYYVQKGGKIELGHTFTVKGRKYKAFADGRLGTGIFKYGSKYYYADSDGAIASKAGVVSFKKKYYYVNKNGSVAMNGLITAGSKKYMANADGTLKTGFFEDSGTKYYAGKKGEIVTKEGFLVVDGGTYYIQKGGAIFWGHTFTKNGKTYKAYASGKLGTGLFKYGSSYYYADGTGAVKTTEGLITVSGKKYYVKKGGKIAVSTTITTGGTTYKADSKGVLTAQKSTTGTELMKIAQKEVGTKTGKKYWEAYFGTKFRNGDSTPWCGTFVTWCFKKAGLYSLIKDIEDYGNLGYVPSYSAYANKKKIWVSANKAKAGDIIIFGSSSHVGLVKSVSGNVITTIEGNTGSTRNGEVKQKTYSLTNSWIKGVMRVIR</sequence>
<evidence type="ECO:0000313" key="4">
    <source>
        <dbReference type="EMBL" id="MST69828.1"/>
    </source>
</evidence>
<name>A0A6N7XF25_9FIRM</name>
<comment type="caution">
    <text evidence="4">The sequence shown here is derived from an EMBL/GenBank/DDBJ whole genome shotgun (WGS) entry which is preliminary data.</text>
</comment>
<dbReference type="Pfam" id="PF05257">
    <property type="entry name" value="CHAP"/>
    <property type="match status" value="1"/>
</dbReference>
<dbReference type="Proteomes" id="UP000469424">
    <property type="component" value="Unassembled WGS sequence"/>
</dbReference>
<reference evidence="4 5" key="1">
    <citation type="submission" date="2019-08" db="EMBL/GenBank/DDBJ databases">
        <title>In-depth cultivation of the pig gut microbiome towards novel bacterial diversity and tailored functional studies.</title>
        <authorList>
            <person name="Wylensek D."/>
            <person name="Hitch T.C.A."/>
            <person name="Clavel T."/>
        </authorList>
    </citation>
    <scope>NUCLEOTIDE SEQUENCE [LARGE SCALE GENOMIC DNA]</scope>
    <source>
        <strain evidence="4 5">WCA-MUC-591-APC-4B</strain>
    </source>
</reference>
<dbReference type="SUPFAM" id="SSF69360">
    <property type="entry name" value="Cell wall binding repeat"/>
    <property type="match status" value="3"/>
</dbReference>
<keyword evidence="5" id="KW-1185">Reference proteome</keyword>
<feature type="signal peptide" evidence="2">
    <location>
        <begin position="1"/>
        <end position="30"/>
    </location>
</feature>
<dbReference type="SUPFAM" id="SSF54001">
    <property type="entry name" value="Cysteine proteinases"/>
    <property type="match status" value="1"/>
</dbReference>
<dbReference type="Pfam" id="PF01473">
    <property type="entry name" value="Choline_bind_1"/>
    <property type="match status" value="2"/>
</dbReference>
<dbReference type="EMBL" id="VUNA01000001">
    <property type="protein sequence ID" value="MST69828.1"/>
    <property type="molecule type" value="Genomic_DNA"/>
</dbReference>
<dbReference type="RefSeq" id="WP_154553383.1">
    <property type="nucleotide sequence ID" value="NZ_JAQXUZ010000004.1"/>
</dbReference>
<feature type="domain" description="Peptidase C51" evidence="3">
    <location>
        <begin position="543"/>
        <end position="628"/>
    </location>
</feature>
<proteinExistence type="predicted"/>
<dbReference type="AlphaFoldDB" id="A0A6N7XF25"/>
<evidence type="ECO:0000313" key="5">
    <source>
        <dbReference type="Proteomes" id="UP000469424"/>
    </source>
</evidence>
<accession>A0A6N7XF25</accession>
<dbReference type="InterPro" id="IPR007921">
    <property type="entry name" value="CHAP_dom"/>
</dbReference>
<feature type="chain" id="PRO_5027123791" evidence="2">
    <location>
        <begin position="31"/>
        <end position="657"/>
    </location>
</feature>
<evidence type="ECO:0000256" key="2">
    <source>
        <dbReference type="SAM" id="SignalP"/>
    </source>
</evidence>
<keyword evidence="2" id="KW-0732">Signal</keyword>
<evidence type="ECO:0000256" key="1">
    <source>
        <dbReference type="ARBA" id="ARBA00022737"/>
    </source>
</evidence>
<dbReference type="Gene3D" id="3.90.1720.10">
    <property type="entry name" value="endopeptidase domain like (from Nostoc punctiforme)"/>
    <property type="match status" value="1"/>
</dbReference>
<organism evidence="4 5">
    <name type="scientific">Mogibacterium kristiansenii</name>
    <dbReference type="NCBI Taxonomy" id="2606708"/>
    <lineage>
        <taxon>Bacteria</taxon>
        <taxon>Bacillati</taxon>
        <taxon>Bacillota</taxon>
        <taxon>Clostridia</taxon>
        <taxon>Peptostreptococcales</taxon>
        <taxon>Anaerovoracaceae</taxon>
        <taxon>Mogibacterium</taxon>
    </lineage>
</organism>
<gene>
    <name evidence="4" type="ORF">FYJ65_00485</name>
</gene>
<dbReference type="InterPro" id="IPR018337">
    <property type="entry name" value="Cell_wall/Cho-bd_repeat"/>
</dbReference>
<evidence type="ECO:0000259" key="3">
    <source>
        <dbReference type="Pfam" id="PF05257"/>
    </source>
</evidence>
<keyword evidence="1" id="KW-0677">Repeat</keyword>
<dbReference type="InterPro" id="IPR038765">
    <property type="entry name" value="Papain-like_cys_pep_sf"/>
</dbReference>
<protein>
    <submittedName>
        <fullName evidence="4">CHAP domain-containing protein</fullName>
    </submittedName>
</protein>
<dbReference type="Gene3D" id="2.10.270.10">
    <property type="entry name" value="Cholin Binding"/>
    <property type="match status" value="5"/>
</dbReference>